<feature type="compositionally biased region" description="Basic and acidic residues" evidence="1">
    <location>
        <begin position="95"/>
        <end position="109"/>
    </location>
</feature>
<dbReference type="PANTHER" id="PTHR38044:SF1">
    <property type="entry name" value="BOUQUET FORMATION PROTEIN 4"/>
    <property type="match status" value="1"/>
</dbReference>
<dbReference type="EMBL" id="CVQI01032263">
    <property type="protein sequence ID" value="CRK40786.1"/>
    <property type="molecule type" value="Genomic_DNA"/>
</dbReference>
<name>A0A0G4N2I8_VERLO</name>
<evidence type="ECO:0000256" key="1">
    <source>
        <dbReference type="SAM" id="MobiDB-lite"/>
    </source>
</evidence>
<dbReference type="AlphaFoldDB" id="A0A0G4N2I8"/>
<keyword evidence="2" id="KW-0812">Transmembrane</keyword>
<feature type="compositionally biased region" description="Acidic residues" evidence="1">
    <location>
        <begin position="111"/>
        <end position="122"/>
    </location>
</feature>
<dbReference type="Proteomes" id="UP000045706">
    <property type="component" value="Unassembled WGS sequence"/>
</dbReference>
<evidence type="ECO:0000313" key="3">
    <source>
        <dbReference type="EMBL" id="CRK40786.1"/>
    </source>
</evidence>
<keyword evidence="2" id="KW-1133">Transmembrane helix</keyword>
<dbReference type="GO" id="GO:0070197">
    <property type="term" value="P:meiotic attachment of telomere to nuclear envelope"/>
    <property type="evidence" value="ECO:0007669"/>
    <property type="project" value="InterPro"/>
</dbReference>
<proteinExistence type="predicted"/>
<sequence>MEFEFEPAVVLQAQDEEQKVKVIVEQDVKIDEEGHETKHTTVALELPLSSTEPPTAEETARMIAEAKSMVEAATATKTADAADADGDVDVESEEKEPVELVKSKRKAEDITAAEEEEEEGPESSERSSKRTKPNVQLKKERVRNRALLGISATLAVGAIVPFLMGVF</sequence>
<reference evidence="4" key="1">
    <citation type="submission" date="2015-05" db="EMBL/GenBank/DDBJ databases">
        <authorList>
            <person name="Fogelqvist Johan"/>
        </authorList>
    </citation>
    <scope>NUCLEOTIDE SEQUENCE [LARGE SCALE GENOMIC DNA]</scope>
</reference>
<feature type="compositionally biased region" description="Acidic residues" evidence="1">
    <location>
        <begin position="82"/>
        <end position="94"/>
    </location>
</feature>
<gene>
    <name evidence="3" type="ORF">BN1723_015804</name>
</gene>
<accession>A0A0G4N2I8</accession>
<dbReference type="GO" id="GO:1990862">
    <property type="term" value="C:nuclear membrane complex Bqt3-Bqt4"/>
    <property type="evidence" value="ECO:0007669"/>
    <property type="project" value="InterPro"/>
</dbReference>
<dbReference type="PANTHER" id="PTHR38044">
    <property type="entry name" value="BOUQUET FORMATION PROTEIN 4"/>
    <property type="match status" value="1"/>
</dbReference>
<evidence type="ECO:0000313" key="4">
    <source>
        <dbReference type="Proteomes" id="UP000045706"/>
    </source>
</evidence>
<dbReference type="GO" id="GO:0044820">
    <property type="term" value="P:mitotic telomere tethering at nuclear periphery"/>
    <property type="evidence" value="ECO:0007669"/>
    <property type="project" value="TreeGrafter"/>
</dbReference>
<feature type="region of interest" description="Disordered" evidence="1">
    <location>
        <begin position="72"/>
        <end position="140"/>
    </location>
</feature>
<feature type="compositionally biased region" description="Low complexity" evidence="1">
    <location>
        <begin position="72"/>
        <end position="81"/>
    </location>
</feature>
<evidence type="ECO:0000256" key="2">
    <source>
        <dbReference type="SAM" id="Phobius"/>
    </source>
</evidence>
<feature type="transmembrane region" description="Helical" evidence="2">
    <location>
        <begin position="146"/>
        <end position="164"/>
    </location>
</feature>
<organism evidence="3 4">
    <name type="scientific">Verticillium longisporum</name>
    <name type="common">Verticillium dahliae var. longisporum</name>
    <dbReference type="NCBI Taxonomy" id="100787"/>
    <lineage>
        <taxon>Eukaryota</taxon>
        <taxon>Fungi</taxon>
        <taxon>Dikarya</taxon>
        <taxon>Ascomycota</taxon>
        <taxon>Pezizomycotina</taxon>
        <taxon>Sordariomycetes</taxon>
        <taxon>Hypocreomycetidae</taxon>
        <taxon>Glomerellales</taxon>
        <taxon>Plectosphaerellaceae</taxon>
        <taxon>Verticillium</taxon>
    </lineage>
</organism>
<dbReference type="InterPro" id="IPR037548">
    <property type="entry name" value="Bqt4"/>
</dbReference>
<keyword evidence="2" id="KW-0472">Membrane</keyword>
<protein>
    <submittedName>
        <fullName evidence="3">Uncharacterized protein</fullName>
    </submittedName>
</protein>